<dbReference type="SUPFAM" id="SSF75304">
    <property type="entry name" value="Amidase signature (AS) enzymes"/>
    <property type="match status" value="1"/>
</dbReference>
<keyword evidence="3 8" id="KW-0547">Nucleotide-binding</keyword>
<feature type="active site" description="Acyl-ester intermediate" evidence="8">
    <location>
        <position position="55"/>
    </location>
</feature>
<dbReference type="Gene3D" id="3.90.1300.10">
    <property type="entry name" value="Amidase signature (AS) domain"/>
    <property type="match status" value="1"/>
</dbReference>
<evidence type="ECO:0000256" key="8">
    <source>
        <dbReference type="HAMAP-Rule" id="MF_00120"/>
    </source>
</evidence>
<dbReference type="EMBL" id="BAAARB010000019">
    <property type="protein sequence ID" value="GAA2388122.1"/>
    <property type="molecule type" value="Genomic_DNA"/>
</dbReference>
<comment type="catalytic activity">
    <reaction evidence="7 8">
        <text>L-glutamyl-tRNA(Gln) + L-glutamine + ATP + H2O = L-glutaminyl-tRNA(Gln) + L-glutamate + ADP + phosphate + H(+)</text>
        <dbReference type="Rhea" id="RHEA:17521"/>
        <dbReference type="Rhea" id="RHEA-COMP:9681"/>
        <dbReference type="Rhea" id="RHEA-COMP:9684"/>
        <dbReference type="ChEBI" id="CHEBI:15377"/>
        <dbReference type="ChEBI" id="CHEBI:15378"/>
        <dbReference type="ChEBI" id="CHEBI:29985"/>
        <dbReference type="ChEBI" id="CHEBI:30616"/>
        <dbReference type="ChEBI" id="CHEBI:43474"/>
        <dbReference type="ChEBI" id="CHEBI:58359"/>
        <dbReference type="ChEBI" id="CHEBI:78520"/>
        <dbReference type="ChEBI" id="CHEBI:78521"/>
        <dbReference type="ChEBI" id="CHEBI:456216"/>
        <dbReference type="EC" id="6.3.5.7"/>
    </reaction>
</comment>
<feature type="domain" description="Amidase" evidence="9">
    <location>
        <begin position="1"/>
        <end position="350"/>
    </location>
</feature>
<evidence type="ECO:0000256" key="7">
    <source>
        <dbReference type="ARBA" id="ARBA00047407"/>
    </source>
</evidence>
<dbReference type="InterPro" id="IPR000120">
    <property type="entry name" value="Amidase"/>
</dbReference>
<dbReference type="EC" id="6.3.5.7" evidence="8"/>
<dbReference type="InterPro" id="IPR020556">
    <property type="entry name" value="Amidase_CS"/>
</dbReference>
<keyword evidence="2 8" id="KW-0436">Ligase</keyword>
<keyword evidence="5 8" id="KW-0648">Protein biosynthesis</keyword>
<comment type="function">
    <text evidence="6 8">Allows the formation of correctly charged Gln-tRNA(Gln) through the transamidation of misacylated Glu-tRNA(Gln) in organisms which lack glutaminyl-tRNA synthetase. The reaction takes place in the presence of glutamine and ATP through an activated gamma-phospho-Glu-tRNA(Gln).</text>
</comment>
<name>A0ABN3HV49_9ACTN</name>
<evidence type="ECO:0000256" key="1">
    <source>
        <dbReference type="ARBA" id="ARBA00008069"/>
    </source>
</evidence>
<evidence type="ECO:0000313" key="10">
    <source>
        <dbReference type="EMBL" id="GAA2388122.1"/>
    </source>
</evidence>
<keyword evidence="11" id="KW-1185">Reference proteome</keyword>
<evidence type="ECO:0000256" key="5">
    <source>
        <dbReference type="ARBA" id="ARBA00022917"/>
    </source>
</evidence>
<protein>
    <recommendedName>
        <fullName evidence="8">Glutamyl-tRNA(Gln) amidotransferase subunit A</fullName>
        <shortName evidence="8">Glu-ADT subunit A</shortName>
        <ecNumber evidence="8">6.3.5.7</ecNumber>
    </recommendedName>
</protein>
<comment type="caution">
    <text evidence="8">Lacks conserved residue(s) required for the propagation of feature annotation.</text>
</comment>
<comment type="subunit">
    <text evidence="8">Heterotrimer of A, B and C subunits.</text>
</comment>
<dbReference type="PROSITE" id="PS00571">
    <property type="entry name" value="AMIDASES"/>
    <property type="match status" value="1"/>
</dbReference>
<organism evidence="10 11">
    <name type="scientific">Gordonia cholesterolivorans</name>
    <dbReference type="NCBI Taxonomy" id="559625"/>
    <lineage>
        <taxon>Bacteria</taxon>
        <taxon>Bacillati</taxon>
        <taxon>Actinomycetota</taxon>
        <taxon>Actinomycetes</taxon>
        <taxon>Mycobacteriales</taxon>
        <taxon>Gordoniaceae</taxon>
        <taxon>Gordonia</taxon>
    </lineage>
</organism>
<feature type="active site" description="Charge relay system" evidence="8">
    <location>
        <position position="31"/>
    </location>
</feature>
<accession>A0ABN3HV49</accession>
<evidence type="ECO:0000256" key="6">
    <source>
        <dbReference type="ARBA" id="ARBA00025295"/>
    </source>
</evidence>
<dbReference type="HAMAP" id="MF_00120">
    <property type="entry name" value="GatA"/>
    <property type="match status" value="1"/>
</dbReference>
<dbReference type="Proteomes" id="UP001501170">
    <property type="component" value="Unassembled WGS sequence"/>
</dbReference>
<sequence length="365" mass="37917">MDEFAMGSSTENSAYQVTRNPWDTTRIPGGSGGGSAAALASYQAPLAIGTDTGGSIRQPASVTATVGVKPTYGTVSRYGLVACASSLDQGGPCGRTVLDTALLHEVIAGHDPRDSTSIDAAIPDVVGAARAGASGDLSGVRIGVVKQLQGEGYQAGVLESFQAACKQLTDLGATIVEVDCPHFSYALGAYYLILPSEVSSNLARFDAMRYGLRVGDDGSHSADEVMALTREAGFGPEVKRRIMIGTYALSSGYYDAFYGQAQKVRTLIARDFAAAYEDVDVLISPTTPTTPFKLGEKVDDPLSMYLFDLCTLPVNLAGTAAMSVPSGVSSDDGLPVGLQIMAPALADDRLYRVGAAYEAARGPVG</sequence>
<proteinExistence type="inferred from homology"/>
<evidence type="ECO:0000256" key="2">
    <source>
        <dbReference type="ARBA" id="ARBA00022598"/>
    </source>
</evidence>
<gene>
    <name evidence="8" type="primary">gatA</name>
    <name evidence="10" type="ORF">GCM10009855_30310</name>
</gene>
<keyword evidence="4 8" id="KW-0067">ATP-binding</keyword>
<comment type="caution">
    <text evidence="10">The sequence shown here is derived from an EMBL/GenBank/DDBJ whole genome shotgun (WGS) entry which is preliminary data.</text>
</comment>
<dbReference type="PANTHER" id="PTHR11895">
    <property type="entry name" value="TRANSAMIDASE"/>
    <property type="match status" value="1"/>
</dbReference>
<comment type="similarity">
    <text evidence="1 8">Belongs to the amidase family. GatA subfamily.</text>
</comment>
<evidence type="ECO:0000256" key="3">
    <source>
        <dbReference type="ARBA" id="ARBA00022741"/>
    </source>
</evidence>
<evidence type="ECO:0000313" key="11">
    <source>
        <dbReference type="Proteomes" id="UP001501170"/>
    </source>
</evidence>
<dbReference type="InterPro" id="IPR004412">
    <property type="entry name" value="GatA"/>
</dbReference>
<evidence type="ECO:0000259" key="9">
    <source>
        <dbReference type="Pfam" id="PF01425"/>
    </source>
</evidence>
<evidence type="ECO:0000256" key="4">
    <source>
        <dbReference type="ARBA" id="ARBA00022840"/>
    </source>
</evidence>
<reference evidence="11" key="1">
    <citation type="journal article" date="2019" name="Int. J. Syst. Evol. Microbiol.">
        <title>The Global Catalogue of Microorganisms (GCM) 10K type strain sequencing project: providing services to taxonomists for standard genome sequencing and annotation.</title>
        <authorList>
            <consortium name="The Broad Institute Genomics Platform"/>
            <consortium name="The Broad Institute Genome Sequencing Center for Infectious Disease"/>
            <person name="Wu L."/>
            <person name="Ma J."/>
        </authorList>
    </citation>
    <scope>NUCLEOTIDE SEQUENCE [LARGE SCALE GENOMIC DNA]</scope>
    <source>
        <strain evidence="11">JCM 16227</strain>
    </source>
</reference>
<dbReference type="NCBIfam" id="TIGR00132">
    <property type="entry name" value="gatA"/>
    <property type="match status" value="1"/>
</dbReference>
<dbReference type="PANTHER" id="PTHR11895:SF151">
    <property type="entry name" value="GLUTAMYL-TRNA(GLN) AMIDOTRANSFERASE SUBUNIT A"/>
    <property type="match status" value="1"/>
</dbReference>
<dbReference type="Pfam" id="PF01425">
    <property type="entry name" value="Amidase"/>
    <property type="match status" value="1"/>
</dbReference>
<dbReference type="InterPro" id="IPR036928">
    <property type="entry name" value="AS_sf"/>
</dbReference>
<dbReference type="InterPro" id="IPR023631">
    <property type="entry name" value="Amidase_dom"/>
</dbReference>